<sequence>MEVKKIGVIRIPPSYTEYYALQRKYKTKCPNCKKSPLVFSEVDRTLTVICQTPSCKSNMDIVIPTYLTFDQLYTSQQEEYIKITNHVLREKFDLMFEYKKTTDLATLKNDYLQKKRVYEDTQRRHEEQSQAREKKKRELESHREEMIQALRAGKPIKEDLNGILNDIHRTTYMKIGQEPVLVPEFERDILSYTM</sequence>
<feature type="region of interest" description="Disordered" evidence="1">
    <location>
        <begin position="119"/>
        <end position="142"/>
    </location>
</feature>
<name>A0A6C0HZ24_9ZZZZ</name>
<protein>
    <submittedName>
        <fullName evidence="2">Uncharacterized protein</fullName>
    </submittedName>
</protein>
<reference evidence="2" key="1">
    <citation type="journal article" date="2020" name="Nature">
        <title>Giant virus diversity and host interactions through global metagenomics.</title>
        <authorList>
            <person name="Schulz F."/>
            <person name="Roux S."/>
            <person name="Paez-Espino D."/>
            <person name="Jungbluth S."/>
            <person name="Walsh D.A."/>
            <person name="Denef V.J."/>
            <person name="McMahon K.D."/>
            <person name="Konstantinidis K.T."/>
            <person name="Eloe-Fadrosh E.A."/>
            <person name="Kyrpides N.C."/>
            <person name="Woyke T."/>
        </authorList>
    </citation>
    <scope>NUCLEOTIDE SEQUENCE</scope>
    <source>
        <strain evidence="2">GVMAG-M-3300023184-17</strain>
    </source>
</reference>
<evidence type="ECO:0000256" key="1">
    <source>
        <dbReference type="SAM" id="MobiDB-lite"/>
    </source>
</evidence>
<accession>A0A6C0HZ24</accession>
<evidence type="ECO:0000313" key="2">
    <source>
        <dbReference type="EMBL" id="QHT85395.1"/>
    </source>
</evidence>
<dbReference type="AlphaFoldDB" id="A0A6C0HZ24"/>
<proteinExistence type="predicted"/>
<organism evidence="2">
    <name type="scientific">viral metagenome</name>
    <dbReference type="NCBI Taxonomy" id="1070528"/>
    <lineage>
        <taxon>unclassified sequences</taxon>
        <taxon>metagenomes</taxon>
        <taxon>organismal metagenomes</taxon>
    </lineage>
</organism>
<dbReference type="EMBL" id="MN740041">
    <property type="protein sequence ID" value="QHT85395.1"/>
    <property type="molecule type" value="Genomic_DNA"/>
</dbReference>